<feature type="binding site" evidence="3">
    <location>
        <position position="96"/>
    </location>
    <ligand>
        <name>substrate</name>
    </ligand>
</feature>
<dbReference type="GO" id="GO:0045820">
    <property type="term" value="P:negative regulation of glycolytic process"/>
    <property type="evidence" value="ECO:0007669"/>
    <property type="project" value="TreeGrafter"/>
</dbReference>
<evidence type="ECO:0000256" key="2">
    <source>
        <dbReference type="PIRSR" id="PIRSR613078-1"/>
    </source>
</evidence>
<name>A0A409XLL5_PSICY</name>
<organism evidence="5 6">
    <name type="scientific">Psilocybe cyanescens</name>
    <dbReference type="NCBI Taxonomy" id="93625"/>
    <lineage>
        <taxon>Eukaryota</taxon>
        <taxon>Fungi</taxon>
        <taxon>Dikarya</taxon>
        <taxon>Basidiomycota</taxon>
        <taxon>Agaricomycotina</taxon>
        <taxon>Agaricomycetes</taxon>
        <taxon>Agaricomycetidae</taxon>
        <taxon>Agaricales</taxon>
        <taxon>Agaricineae</taxon>
        <taxon>Strophariaceae</taxon>
        <taxon>Psilocybe</taxon>
    </lineage>
</organism>
<reference evidence="5 6" key="1">
    <citation type="journal article" date="2018" name="Evol. Lett.">
        <title>Horizontal gene cluster transfer increased hallucinogenic mushroom diversity.</title>
        <authorList>
            <person name="Reynolds H.T."/>
            <person name="Vijayakumar V."/>
            <person name="Gluck-Thaler E."/>
            <person name="Korotkin H.B."/>
            <person name="Matheny P.B."/>
            <person name="Slot J.C."/>
        </authorList>
    </citation>
    <scope>NUCLEOTIDE SEQUENCE [LARGE SCALE GENOMIC DNA]</scope>
    <source>
        <strain evidence="5 6">2631</strain>
    </source>
</reference>
<evidence type="ECO:0000256" key="1">
    <source>
        <dbReference type="ARBA" id="ARBA00022801"/>
    </source>
</evidence>
<dbReference type="Pfam" id="PF00300">
    <property type="entry name" value="His_Phos_1"/>
    <property type="match status" value="1"/>
</dbReference>
<dbReference type="GO" id="GO:0043456">
    <property type="term" value="P:regulation of pentose-phosphate shunt"/>
    <property type="evidence" value="ECO:0007669"/>
    <property type="project" value="TreeGrafter"/>
</dbReference>
<feature type="region of interest" description="Disordered" evidence="4">
    <location>
        <begin position="288"/>
        <end position="309"/>
    </location>
</feature>
<dbReference type="PANTHER" id="PTHR46517">
    <property type="entry name" value="FRUCTOSE-2,6-BISPHOSPHATASE TIGAR"/>
    <property type="match status" value="1"/>
</dbReference>
<feature type="binding site" evidence="3">
    <location>
        <begin position="27"/>
        <end position="34"/>
    </location>
    <ligand>
        <name>substrate</name>
    </ligand>
</feature>
<evidence type="ECO:0000313" key="6">
    <source>
        <dbReference type="Proteomes" id="UP000283269"/>
    </source>
</evidence>
<accession>A0A409XLL5</accession>
<proteinExistence type="predicted"/>
<feature type="active site" description="Proton donor/acceptor" evidence="2">
    <location>
        <position position="124"/>
    </location>
</feature>
<protein>
    <recommendedName>
        <fullName evidence="7">Phosphoglycerate mutase (2,3-diphosphoglycerate-dependent)</fullName>
    </recommendedName>
</protein>
<evidence type="ECO:0000256" key="4">
    <source>
        <dbReference type="SAM" id="MobiDB-lite"/>
    </source>
</evidence>
<dbReference type="Proteomes" id="UP000283269">
    <property type="component" value="Unassembled WGS sequence"/>
</dbReference>
<sequence>MASSFSLLPPLSSTLPGSDMVSFILIRHGESKDNLRQVWAGWKNSPLSNHGNITHYIWCHKADFKVVGMRQAEALADDFCRMNVAFSAIYTSDLTRAKLTAQAVNDKQAATADIPFVEMDLLREQNFGSGEGRAISKKEKGISLVAHYAKGKYPALHTRQQKFPGGESLDEMAQRAEAIVNGIISLELLKEKDESKTRTVAIVSHGLFIGELVAAIVRRDVDFQGNLDVRDLRGMRNTGWTRLEVSLKPDSGDRRLSSDTSSNAQTSPALVVRLNEINRYSHLSNLHRQKGGIGSSTHDPAQQDIRSFLAGKQKSALAASNLAPKSKPY</sequence>
<dbReference type="SUPFAM" id="SSF53254">
    <property type="entry name" value="Phosphoglycerate mutase-like"/>
    <property type="match status" value="1"/>
</dbReference>
<dbReference type="OrthoDB" id="354304at2759"/>
<dbReference type="InParanoid" id="A0A409XLL5"/>
<dbReference type="SMART" id="SM00855">
    <property type="entry name" value="PGAM"/>
    <property type="match status" value="1"/>
</dbReference>
<keyword evidence="6" id="KW-1185">Reference proteome</keyword>
<evidence type="ECO:0008006" key="7">
    <source>
        <dbReference type="Google" id="ProtNLM"/>
    </source>
</evidence>
<dbReference type="InterPro" id="IPR013078">
    <property type="entry name" value="His_Pase_superF_clade-1"/>
</dbReference>
<comment type="caution">
    <text evidence="5">The sequence shown here is derived from an EMBL/GenBank/DDBJ whole genome shotgun (WGS) entry which is preliminary data.</text>
</comment>
<dbReference type="FunCoup" id="A0A409XLL5">
    <property type="interactions" value="264"/>
</dbReference>
<dbReference type="AlphaFoldDB" id="A0A409XLL5"/>
<dbReference type="Gene3D" id="3.40.50.1240">
    <property type="entry name" value="Phosphoglycerate mutase-like"/>
    <property type="match status" value="1"/>
</dbReference>
<feature type="active site" description="Tele-phosphohistidine intermediate" evidence="2">
    <location>
        <position position="28"/>
    </location>
</feature>
<evidence type="ECO:0000313" key="5">
    <source>
        <dbReference type="EMBL" id="PPQ91673.1"/>
    </source>
</evidence>
<dbReference type="InterPro" id="IPR001345">
    <property type="entry name" value="PG/BPGM_mutase_AS"/>
</dbReference>
<keyword evidence="1" id="KW-0378">Hydrolase</keyword>
<dbReference type="PROSITE" id="PS00175">
    <property type="entry name" value="PG_MUTASE"/>
    <property type="match status" value="1"/>
</dbReference>
<dbReference type="InterPro" id="IPR029033">
    <property type="entry name" value="His_PPase_superfam"/>
</dbReference>
<gene>
    <name evidence="5" type="ORF">CVT25_012886</name>
</gene>
<dbReference type="EMBL" id="NHYD01001265">
    <property type="protein sequence ID" value="PPQ91673.1"/>
    <property type="molecule type" value="Genomic_DNA"/>
</dbReference>
<dbReference type="CDD" id="cd07067">
    <property type="entry name" value="HP_PGM_like"/>
    <property type="match status" value="1"/>
</dbReference>
<dbReference type="InterPro" id="IPR051695">
    <property type="entry name" value="Phosphoglycerate_Mutase"/>
</dbReference>
<dbReference type="STRING" id="93625.A0A409XLL5"/>
<evidence type="ECO:0000256" key="3">
    <source>
        <dbReference type="PIRSR" id="PIRSR613078-2"/>
    </source>
</evidence>
<dbReference type="PANTHER" id="PTHR46517:SF1">
    <property type="entry name" value="FRUCTOSE-2,6-BISPHOSPHATASE TIGAR"/>
    <property type="match status" value="1"/>
</dbReference>
<dbReference type="GO" id="GO:0004331">
    <property type="term" value="F:fructose-2,6-bisphosphate 2-phosphatase activity"/>
    <property type="evidence" value="ECO:0007669"/>
    <property type="project" value="TreeGrafter"/>
</dbReference>
<dbReference type="GO" id="GO:0005829">
    <property type="term" value="C:cytosol"/>
    <property type="evidence" value="ECO:0007669"/>
    <property type="project" value="TreeGrafter"/>
</dbReference>